<evidence type="ECO:0000313" key="1">
    <source>
        <dbReference type="EMBL" id="OGC35647.1"/>
    </source>
</evidence>
<organism evidence="1 2">
    <name type="scientific">candidate division WOR-1 bacterium RIFOXYB2_FULL_48_7</name>
    <dbReference type="NCBI Taxonomy" id="1802583"/>
    <lineage>
        <taxon>Bacteria</taxon>
        <taxon>Bacillati</taxon>
        <taxon>Saganbacteria</taxon>
    </lineage>
</organism>
<dbReference type="STRING" id="1802583.A2311_03655"/>
<sequence>MKPFSLIISLIFVILLTPCLAMGSKPKPAEPKYKLEILKMEFVTAPATSEVKKHAPTVHKR</sequence>
<name>A0A1F4TSN7_UNCSA</name>
<dbReference type="Proteomes" id="UP000178951">
    <property type="component" value="Unassembled WGS sequence"/>
</dbReference>
<dbReference type="EMBL" id="MEUF01000023">
    <property type="protein sequence ID" value="OGC35647.1"/>
    <property type="molecule type" value="Genomic_DNA"/>
</dbReference>
<reference evidence="1 2" key="1">
    <citation type="journal article" date="2016" name="Nat. Commun.">
        <title>Thousands of microbial genomes shed light on interconnected biogeochemical processes in an aquifer system.</title>
        <authorList>
            <person name="Anantharaman K."/>
            <person name="Brown C.T."/>
            <person name="Hug L.A."/>
            <person name="Sharon I."/>
            <person name="Castelle C.J."/>
            <person name="Probst A.J."/>
            <person name="Thomas B.C."/>
            <person name="Singh A."/>
            <person name="Wilkins M.J."/>
            <person name="Karaoz U."/>
            <person name="Brodie E.L."/>
            <person name="Williams K.H."/>
            <person name="Hubbard S.S."/>
            <person name="Banfield J.F."/>
        </authorList>
    </citation>
    <scope>NUCLEOTIDE SEQUENCE [LARGE SCALE GENOMIC DNA]</scope>
</reference>
<comment type="caution">
    <text evidence="1">The sequence shown here is derived from an EMBL/GenBank/DDBJ whole genome shotgun (WGS) entry which is preliminary data.</text>
</comment>
<proteinExistence type="predicted"/>
<evidence type="ECO:0000313" key="2">
    <source>
        <dbReference type="Proteomes" id="UP000178951"/>
    </source>
</evidence>
<dbReference type="AlphaFoldDB" id="A0A1F4TSN7"/>
<gene>
    <name evidence="1" type="ORF">A2311_03655</name>
</gene>
<accession>A0A1F4TSN7</accession>
<protein>
    <submittedName>
        <fullName evidence="1">Uncharacterized protein</fullName>
    </submittedName>
</protein>